<feature type="binding site" evidence="10">
    <location>
        <position position="328"/>
    </location>
    <ligand>
        <name>substrate</name>
    </ligand>
</feature>
<dbReference type="NCBIfam" id="TIGR03026">
    <property type="entry name" value="NDP-sugDHase"/>
    <property type="match status" value="1"/>
</dbReference>
<evidence type="ECO:0000256" key="3">
    <source>
        <dbReference type="ARBA" id="ARBA00012954"/>
    </source>
</evidence>
<feature type="binding site" evidence="10">
    <location>
        <position position="263"/>
    </location>
    <ligand>
        <name>substrate</name>
    </ligand>
</feature>
<dbReference type="KEGG" id="hcz:G9Q37_06915"/>
<dbReference type="GO" id="GO:0003979">
    <property type="term" value="F:UDP-glucose 6-dehydrogenase activity"/>
    <property type="evidence" value="ECO:0007669"/>
    <property type="project" value="UniProtKB-EC"/>
</dbReference>
<dbReference type="EC" id="1.1.1.22" evidence="3 8"/>
<comment type="pathway">
    <text evidence="1">Nucleotide-sugar biosynthesis; UDP-alpha-D-glucuronate biosynthesis; UDP-alpha-D-glucuronate from UDP-alpha-D-glucose: step 1/1.</text>
</comment>
<dbReference type="PANTHER" id="PTHR43750:SF3">
    <property type="entry name" value="UDP-GLUCOSE 6-DEHYDROGENASE TUAD"/>
    <property type="match status" value="1"/>
</dbReference>
<dbReference type="InterPro" id="IPR008927">
    <property type="entry name" value="6-PGluconate_DH-like_C_sf"/>
</dbReference>
<evidence type="ECO:0000256" key="5">
    <source>
        <dbReference type="ARBA" id="ARBA00023002"/>
    </source>
</evidence>
<evidence type="ECO:0000256" key="6">
    <source>
        <dbReference type="ARBA" id="ARBA00023027"/>
    </source>
</evidence>
<evidence type="ECO:0000256" key="9">
    <source>
        <dbReference type="PIRSR" id="PIRSR500134-1"/>
    </source>
</evidence>
<dbReference type="Pfam" id="PF03720">
    <property type="entry name" value="UDPG_MGDP_dh_C"/>
    <property type="match status" value="1"/>
</dbReference>
<feature type="binding site" evidence="11">
    <location>
        <position position="121"/>
    </location>
    <ligand>
        <name>NAD(+)</name>
        <dbReference type="ChEBI" id="CHEBI:57540"/>
    </ligand>
</feature>
<evidence type="ECO:0000256" key="4">
    <source>
        <dbReference type="ARBA" id="ARBA00015132"/>
    </source>
</evidence>
<evidence type="ECO:0000256" key="10">
    <source>
        <dbReference type="PIRSR" id="PIRSR500134-2"/>
    </source>
</evidence>
<dbReference type="Gene3D" id="1.20.5.100">
    <property type="entry name" value="Cytochrome c1, transmembrane anchor, C-terminal"/>
    <property type="match status" value="1"/>
</dbReference>
<dbReference type="EMBL" id="CP049989">
    <property type="protein sequence ID" value="QIM51888.1"/>
    <property type="molecule type" value="Genomic_DNA"/>
</dbReference>
<dbReference type="PIRSF" id="PIRSF500134">
    <property type="entry name" value="UDPglc_DH_bac"/>
    <property type="match status" value="1"/>
</dbReference>
<dbReference type="Gene3D" id="3.40.50.720">
    <property type="entry name" value="NAD(P)-binding Rossmann-like Domain"/>
    <property type="match status" value="2"/>
</dbReference>
<feature type="binding site" evidence="11">
    <location>
        <position position="30"/>
    </location>
    <ligand>
        <name>NAD(+)</name>
        <dbReference type="ChEBI" id="CHEBI:57540"/>
    </ligand>
</feature>
<evidence type="ECO:0000256" key="1">
    <source>
        <dbReference type="ARBA" id="ARBA00004701"/>
    </source>
</evidence>
<comment type="similarity">
    <text evidence="2 8">Belongs to the UDP-glucose/GDP-mannose dehydrogenase family.</text>
</comment>
<protein>
    <recommendedName>
        <fullName evidence="4 8">UDP-glucose 6-dehydrogenase</fullName>
        <ecNumber evidence="3 8">1.1.1.22</ecNumber>
    </recommendedName>
</protein>
<comment type="catalytic activity">
    <reaction evidence="7 8">
        <text>UDP-alpha-D-glucose + 2 NAD(+) + H2O = UDP-alpha-D-glucuronate + 2 NADH + 3 H(+)</text>
        <dbReference type="Rhea" id="RHEA:23596"/>
        <dbReference type="ChEBI" id="CHEBI:15377"/>
        <dbReference type="ChEBI" id="CHEBI:15378"/>
        <dbReference type="ChEBI" id="CHEBI:57540"/>
        <dbReference type="ChEBI" id="CHEBI:57945"/>
        <dbReference type="ChEBI" id="CHEBI:58052"/>
        <dbReference type="ChEBI" id="CHEBI:58885"/>
        <dbReference type="EC" id="1.1.1.22"/>
    </reaction>
</comment>
<dbReference type="Proteomes" id="UP000503162">
    <property type="component" value="Chromosome"/>
</dbReference>
<dbReference type="SUPFAM" id="SSF51735">
    <property type="entry name" value="NAD(P)-binding Rossmann-fold domains"/>
    <property type="match status" value="1"/>
</dbReference>
<dbReference type="Pfam" id="PF00984">
    <property type="entry name" value="UDPG_MGDP_dh"/>
    <property type="match status" value="1"/>
</dbReference>
<keyword evidence="5 8" id="KW-0560">Oxidoreductase</keyword>
<dbReference type="InterPro" id="IPR036291">
    <property type="entry name" value="NAD(P)-bd_dom_sf"/>
</dbReference>
<dbReference type="InterPro" id="IPR028357">
    <property type="entry name" value="UDPglc_DH_bac"/>
</dbReference>
<dbReference type="PANTHER" id="PTHR43750">
    <property type="entry name" value="UDP-GLUCOSE 6-DEHYDROGENASE TUAD"/>
    <property type="match status" value="1"/>
</dbReference>
<gene>
    <name evidence="13" type="ORF">G9Q37_06915</name>
</gene>
<feature type="domain" description="UDP-glucose/GDP-mannose dehydrogenase C-terminal" evidence="12">
    <location>
        <begin position="321"/>
        <end position="425"/>
    </location>
</feature>
<feature type="binding site" evidence="11">
    <location>
        <position position="35"/>
    </location>
    <ligand>
        <name>NAD(+)</name>
        <dbReference type="ChEBI" id="CHEBI:57540"/>
    </ligand>
</feature>
<feature type="binding site" evidence="11">
    <location>
        <position position="158"/>
    </location>
    <ligand>
        <name>NAD(+)</name>
        <dbReference type="ChEBI" id="CHEBI:57540"/>
    </ligand>
</feature>
<dbReference type="UniPathway" id="UPA00038">
    <property type="reaction ID" value="UER00491"/>
</dbReference>
<dbReference type="GO" id="GO:0006065">
    <property type="term" value="P:UDP-glucuronate biosynthetic process"/>
    <property type="evidence" value="ECO:0007669"/>
    <property type="project" value="UniProtKB-UniPathway"/>
</dbReference>
<accession>A0A6G8IFQ0</accession>
<proteinExistence type="inferred from homology"/>
<dbReference type="PIRSF" id="PIRSF000124">
    <property type="entry name" value="UDPglc_GDPman_dh"/>
    <property type="match status" value="1"/>
</dbReference>
<dbReference type="SUPFAM" id="SSF52413">
    <property type="entry name" value="UDP-glucose/GDP-mannose dehydrogenase C-terminal domain"/>
    <property type="match status" value="1"/>
</dbReference>
<evidence type="ECO:0000259" key="12">
    <source>
        <dbReference type="SMART" id="SM00984"/>
    </source>
</evidence>
<dbReference type="GO" id="GO:0051287">
    <property type="term" value="F:NAD binding"/>
    <property type="evidence" value="ECO:0007669"/>
    <property type="project" value="InterPro"/>
</dbReference>
<sequence length="440" mass="47835">MKVTVVGTGYVGLVSGACLAEVGNDVLCLDVNPEKIRILESGGIPIYEPGLEEMVARNVAAGRLHFTTDVARAVNHGTIQFIAVGTPPDEDGSADMQYVLAAARNIGRLMTDYKVVVDKSTVPVGTADKVKAAIADELAQRGVDTPFAVVSNPEFLKEGAAVDDFMRPDRIVVGGSDEQAIFLMRALYAPFQRNHERLVVTDVRSAELIKYAANAMLATRISFMNELANLAEKLGADIEMVRQGIGSDPRIGYHFLYPGAGYGGSCFPKDVKALIQTAATDANLELKVLKAVEAANDAQKQVLARKLKQRLGDDLKGRHIALWGLAFKPNTDDMREAPSLSFIHEVLAAGATVTAYDPAAMEETQRVLKGVQGLSYAKSPNETLEGADALVIVTEWKEFRSPDFNLIKQRLKQPLIVDGRNLYDPAFVRRMGFDYLPIGR</sequence>
<dbReference type="PROSITE" id="PS51257">
    <property type="entry name" value="PROKAR_LIPOPROTEIN"/>
    <property type="match status" value="1"/>
</dbReference>
<feature type="binding site" evidence="11">
    <location>
        <position position="269"/>
    </location>
    <ligand>
        <name>NAD(+)</name>
        <dbReference type="ChEBI" id="CHEBI:57540"/>
    </ligand>
</feature>
<name>A0A6G8IFQ0_9BURK</name>
<dbReference type="RefSeq" id="WP_166226451.1">
    <property type="nucleotide sequence ID" value="NZ_CP049989.1"/>
</dbReference>
<evidence type="ECO:0000256" key="7">
    <source>
        <dbReference type="ARBA" id="ARBA00047473"/>
    </source>
</evidence>
<dbReference type="Pfam" id="PF03721">
    <property type="entry name" value="UDPG_MGDP_dh_N"/>
    <property type="match status" value="1"/>
</dbReference>
<evidence type="ECO:0000313" key="14">
    <source>
        <dbReference type="Proteomes" id="UP000503162"/>
    </source>
</evidence>
<evidence type="ECO:0000256" key="2">
    <source>
        <dbReference type="ARBA" id="ARBA00006601"/>
    </source>
</evidence>
<dbReference type="SUPFAM" id="SSF48179">
    <property type="entry name" value="6-phosphogluconate dehydrogenase C-terminal domain-like"/>
    <property type="match status" value="1"/>
</dbReference>
<organism evidence="13 14">
    <name type="scientific">Hydrogenophaga crocea</name>
    <dbReference type="NCBI Taxonomy" id="2716225"/>
    <lineage>
        <taxon>Bacteria</taxon>
        <taxon>Pseudomonadati</taxon>
        <taxon>Pseudomonadota</taxon>
        <taxon>Betaproteobacteria</taxon>
        <taxon>Burkholderiales</taxon>
        <taxon>Comamonadaceae</taxon>
        <taxon>Hydrogenophaga</taxon>
    </lineage>
</organism>
<feature type="binding site" evidence="11">
    <location>
        <position position="335"/>
    </location>
    <ligand>
        <name>NAD(+)</name>
        <dbReference type="ChEBI" id="CHEBI:57540"/>
    </ligand>
</feature>
<dbReference type="AlphaFoldDB" id="A0A6G8IFQ0"/>
<dbReference type="InterPro" id="IPR036220">
    <property type="entry name" value="UDP-Glc/GDP-Man_DH_C_sf"/>
</dbReference>
<dbReference type="SMART" id="SM00984">
    <property type="entry name" value="UDPG_MGDP_dh_C"/>
    <property type="match status" value="1"/>
</dbReference>
<feature type="active site" description="Nucleophile" evidence="9">
    <location>
        <position position="266"/>
    </location>
</feature>
<dbReference type="InterPro" id="IPR017476">
    <property type="entry name" value="UDP-Glc/GDP-Man"/>
</dbReference>
<keyword evidence="14" id="KW-1185">Reference proteome</keyword>
<feature type="binding site" evidence="10">
    <location>
        <begin position="155"/>
        <end position="158"/>
    </location>
    <ligand>
        <name>substrate</name>
    </ligand>
</feature>
<evidence type="ECO:0000256" key="11">
    <source>
        <dbReference type="PIRSR" id="PIRSR500134-3"/>
    </source>
</evidence>
<feature type="binding site" evidence="10">
    <location>
        <begin position="255"/>
        <end position="259"/>
    </location>
    <ligand>
        <name>substrate</name>
    </ligand>
</feature>
<keyword evidence="6 8" id="KW-0520">NAD</keyword>
<evidence type="ECO:0000313" key="13">
    <source>
        <dbReference type="EMBL" id="QIM51888.1"/>
    </source>
</evidence>
<reference evidence="13 14" key="1">
    <citation type="submission" date="2020-03" db="EMBL/GenBank/DDBJ databases">
        <title>Hydrogenophaga sp. nov. isolated from cyanobacterial mat.</title>
        <authorList>
            <person name="Thorat V."/>
            <person name="Kirdat K."/>
            <person name="Tiwarekar B."/>
            <person name="Costa E.D."/>
            <person name="Yadav A."/>
        </authorList>
    </citation>
    <scope>NUCLEOTIDE SEQUENCE [LARGE SCALE GENOMIC DNA]</scope>
    <source>
        <strain evidence="13 14">BA0156</strain>
    </source>
</reference>
<dbReference type="GO" id="GO:0000271">
    <property type="term" value="P:polysaccharide biosynthetic process"/>
    <property type="evidence" value="ECO:0007669"/>
    <property type="project" value="InterPro"/>
</dbReference>
<dbReference type="InterPro" id="IPR014027">
    <property type="entry name" value="UDP-Glc/GDP-Man_DH_C"/>
</dbReference>
<dbReference type="InterPro" id="IPR014026">
    <property type="entry name" value="UDP-Glc/GDP-Man_DH_dimer"/>
</dbReference>
<dbReference type="InterPro" id="IPR001732">
    <property type="entry name" value="UDP-Glc/GDP-Man_DH_N"/>
</dbReference>
<feature type="binding site" evidence="10">
    <location>
        <position position="210"/>
    </location>
    <ligand>
        <name>substrate</name>
    </ligand>
</feature>
<feature type="binding site" evidence="11">
    <location>
        <position position="86"/>
    </location>
    <ligand>
        <name>NAD(+)</name>
        <dbReference type="ChEBI" id="CHEBI:57540"/>
    </ligand>
</feature>
<evidence type="ECO:0000256" key="8">
    <source>
        <dbReference type="PIRNR" id="PIRNR000124"/>
    </source>
</evidence>